<reference evidence="3 4" key="1">
    <citation type="submission" date="2022-10" db="EMBL/GenBank/DDBJ databases">
        <authorList>
            <person name="Xie J."/>
            <person name="Shen N."/>
        </authorList>
    </citation>
    <scope>NUCLEOTIDE SEQUENCE [LARGE SCALE GENOMIC DNA]</scope>
    <source>
        <strain evidence="3 4">DSM 41681</strain>
    </source>
</reference>
<dbReference type="PANTHER" id="PTHR11695:SF294">
    <property type="entry name" value="RETICULON-4-INTERACTING PROTEIN 1, MITOCHONDRIAL"/>
    <property type="match status" value="1"/>
</dbReference>
<evidence type="ECO:0000259" key="2">
    <source>
        <dbReference type="SMART" id="SM00829"/>
    </source>
</evidence>
<evidence type="ECO:0000256" key="1">
    <source>
        <dbReference type="ARBA" id="ARBA00023002"/>
    </source>
</evidence>
<dbReference type="EMBL" id="JAOZYB010000320">
    <property type="protein sequence ID" value="MEB3964975.1"/>
    <property type="molecule type" value="Genomic_DNA"/>
</dbReference>
<protein>
    <submittedName>
        <fullName evidence="3">NADP-dependent oxidoreductase</fullName>
    </submittedName>
</protein>
<dbReference type="PANTHER" id="PTHR11695">
    <property type="entry name" value="ALCOHOL DEHYDROGENASE RELATED"/>
    <property type="match status" value="1"/>
</dbReference>
<evidence type="ECO:0000313" key="4">
    <source>
        <dbReference type="Proteomes" id="UP001352223"/>
    </source>
</evidence>
<dbReference type="SUPFAM" id="SSF51735">
    <property type="entry name" value="NAD(P)-binding Rossmann-fold domains"/>
    <property type="match status" value="1"/>
</dbReference>
<feature type="domain" description="Enoyl reductase (ER)" evidence="2">
    <location>
        <begin position="10"/>
        <end position="303"/>
    </location>
</feature>
<dbReference type="InterPro" id="IPR013154">
    <property type="entry name" value="ADH-like_N"/>
</dbReference>
<dbReference type="Gene3D" id="3.40.50.720">
    <property type="entry name" value="NAD(P)-binding Rossmann-like Domain"/>
    <property type="match status" value="1"/>
</dbReference>
<dbReference type="Pfam" id="PF13602">
    <property type="entry name" value="ADH_zinc_N_2"/>
    <property type="match status" value="1"/>
</dbReference>
<dbReference type="SMART" id="SM00829">
    <property type="entry name" value="PKS_ER"/>
    <property type="match status" value="1"/>
</dbReference>
<dbReference type="SUPFAM" id="SSF50129">
    <property type="entry name" value="GroES-like"/>
    <property type="match status" value="1"/>
</dbReference>
<dbReference type="InterPro" id="IPR011032">
    <property type="entry name" value="GroES-like_sf"/>
</dbReference>
<dbReference type="RefSeq" id="WP_324772904.1">
    <property type="nucleotide sequence ID" value="NZ_BAAATS010000005.1"/>
</dbReference>
<dbReference type="InterPro" id="IPR036291">
    <property type="entry name" value="NAD(P)-bd_dom_sf"/>
</dbReference>
<dbReference type="Pfam" id="PF08240">
    <property type="entry name" value="ADH_N"/>
    <property type="match status" value="1"/>
</dbReference>
<name>A0ABU6CJS4_9ACTN</name>
<dbReference type="Gene3D" id="3.90.180.10">
    <property type="entry name" value="Medium-chain alcohol dehydrogenases, catalytic domain"/>
    <property type="match status" value="1"/>
</dbReference>
<gene>
    <name evidence="3" type="ORF">OKJ48_32815</name>
</gene>
<dbReference type="InterPro" id="IPR020843">
    <property type="entry name" value="ER"/>
</dbReference>
<dbReference type="Proteomes" id="UP001352223">
    <property type="component" value="Unassembled WGS sequence"/>
</dbReference>
<accession>A0ABU6CJS4</accession>
<evidence type="ECO:0000313" key="3">
    <source>
        <dbReference type="EMBL" id="MEB3964975.1"/>
    </source>
</evidence>
<organism evidence="3 4">
    <name type="scientific">Streptomyces kunmingensis</name>
    <dbReference type="NCBI Taxonomy" id="68225"/>
    <lineage>
        <taxon>Bacteria</taxon>
        <taxon>Bacillati</taxon>
        <taxon>Actinomycetota</taxon>
        <taxon>Actinomycetes</taxon>
        <taxon>Kitasatosporales</taxon>
        <taxon>Streptomycetaceae</taxon>
        <taxon>Streptomyces</taxon>
    </lineage>
</organism>
<dbReference type="PROSITE" id="PS01162">
    <property type="entry name" value="QOR_ZETA_CRYSTAL"/>
    <property type="match status" value="1"/>
</dbReference>
<dbReference type="InterPro" id="IPR050700">
    <property type="entry name" value="YIM1/Zinc_Alcohol_DH_Fams"/>
</dbReference>
<comment type="caution">
    <text evidence="3">The sequence shown here is derived from an EMBL/GenBank/DDBJ whole genome shotgun (WGS) entry which is preliminary data.</text>
</comment>
<dbReference type="CDD" id="cd05289">
    <property type="entry name" value="MDR_like_2"/>
    <property type="match status" value="1"/>
</dbReference>
<sequence length="308" mass="32380">MKAITYDKYGDNGVLSLTEQPLPKVGPGEALVRVRYAAVNPVDWKVMSGGLDAMMDTVFPVIPGWDVSGVVERVGIDAPEFTAGDEVFSYARKDYVHGGTFAEYVTVPVRALVAKPASLSWGEAAGVPLAGLTAYQTLTRLGTGSGDTVLIHNAAGGVGTFGVQIAKALGARVIATASESNHDRLRELGAEPVSYGDGVADRVKALAPEGVDVVVDYVGGVLDTTRAVLREGGRHASIADPDVIDAGGQWMWARPDAAGLRALADLAEKGQLRVPVAETFPLERVADAFELSQEGHVHGKILIHVSDK</sequence>
<keyword evidence="4" id="KW-1185">Reference proteome</keyword>
<proteinExistence type="predicted"/>
<keyword evidence="1" id="KW-0560">Oxidoreductase</keyword>
<dbReference type="InterPro" id="IPR002364">
    <property type="entry name" value="Quin_OxRdtase/zeta-crystal_CS"/>
</dbReference>